<keyword evidence="3" id="KW-0809">Transit peptide</keyword>
<dbReference type="PANTHER" id="PTHR13124">
    <property type="entry name" value="39S RIBOSOMAL PROTEIN L46, MITOCHONDRIAL PRECURSOR-RELATED"/>
    <property type="match status" value="1"/>
</dbReference>
<feature type="region of interest" description="Disordered" evidence="8">
    <location>
        <begin position="44"/>
        <end position="78"/>
    </location>
</feature>
<dbReference type="InterPro" id="IPR033650">
    <property type="entry name" value="Ribosomal_mL46_NUDIX"/>
</dbReference>
<comment type="subcellular location">
    <subcellularLocation>
        <location evidence="1">Mitochondrion</location>
    </subcellularLocation>
</comment>
<keyword evidence="4 10" id="KW-0689">Ribosomal protein</keyword>
<feature type="domain" description="Large ribosomal subunit protein mL46 N-terminal" evidence="9">
    <location>
        <begin position="83"/>
        <end position="219"/>
    </location>
</feature>
<evidence type="ECO:0000256" key="4">
    <source>
        <dbReference type="ARBA" id="ARBA00022980"/>
    </source>
</evidence>
<evidence type="ECO:0000256" key="1">
    <source>
        <dbReference type="ARBA" id="ARBA00004173"/>
    </source>
</evidence>
<dbReference type="PANTHER" id="PTHR13124:SF12">
    <property type="entry name" value="LARGE RIBOSOMAL SUBUNIT PROTEIN ML46"/>
    <property type="match status" value="1"/>
</dbReference>
<name>A0AAE0PG41_SORBR</name>
<sequence>MSASSRGAALLRSQQRSICLQCRTQSRLAAPAFTSAPRRYYSAEATTTPAASTTSTPPPPPVNPPVTTSTGTHAATSTSSQIYRIKSGVILTRPPLLTKDLTPFEESFYFYQKRLNERLSAPFRKDFYFKKDTAADLDWRIKLKERHGVPAKDIGRYNPRGRMAWNDELLVGSGTSSRETMVEKLLADAEMRVSEDGEEIPAEDRVPVEKPMPRRTEADEKGDVRRLDRALDRTLYLVVKKKAPEVKEGQKVDERAQWVFPTGVVPTEEGLHETAARILTESAGVNMNTWIVGRVPVAHHVIRPVFGQKDGALLKKGEKIFFLKGRIMAGQADLSNNLHDLVDFKWLTQEELRSTLAEDYFHSVKGMFGER</sequence>
<dbReference type="GO" id="GO:0005762">
    <property type="term" value="C:mitochondrial large ribosomal subunit"/>
    <property type="evidence" value="ECO:0007669"/>
    <property type="project" value="TreeGrafter"/>
</dbReference>
<feature type="compositionally biased region" description="Low complexity" evidence="8">
    <location>
        <begin position="65"/>
        <end position="78"/>
    </location>
</feature>
<evidence type="ECO:0000256" key="2">
    <source>
        <dbReference type="ARBA" id="ARBA00009070"/>
    </source>
</evidence>
<dbReference type="GO" id="GO:0005743">
    <property type="term" value="C:mitochondrial inner membrane"/>
    <property type="evidence" value="ECO:0007669"/>
    <property type="project" value="UniProtKB-ARBA"/>
</dbReference>
<dbReference type="EMBL" id="JAUTDP010000005">
    <property type="protein sequence ID" value="KAK3399222.1"/>
    <property type="molecule type" value="Genomic_DNA"/>
</dbReference>
<feature type="compositionally biased region" description="Low complexity" evidence="8">
    <location>
        <begin position="45"/>
        <end position="55"/>
    </location>
</feature>
<proteinExistence type="inferred from homology"/>
<protein>
    <recommendedName>
        <fullName evidence="7">Large ribosomal subunit protein mL46</fullName>
    </recommendedName>
</protein>
<dbReference type="Gene3D" id="3.90.79.10">
    <property type="entry name" value="Nucleoside Triphosphate Pyrophosphohydrolase"/>
    <property type="match status" value="1"/>
</dbReference>
<organism evidence="10 11">
    <name type="scientific">Sordaria brevicollis</name>
    <dbReference type="NCBI Taxonomy" id="83679"/>
    <lineage>
        <taxon>Eukaryota</taxon>
        <taxon>Fungi</taxon>
        <taxon>Dikarya</taxon>
        <taxon>Ascomycota</taxon>
        <taxon>Pezizomycotina</taxon>
        <taxon>Sordariomycetes</taxon>
        <taxon>Sordariomycetidae</taxon>
        <taxon>Sordariales</taxon>
        <taxon>Sordariaceae</taxon>
        <taxon>Sordaria</taxon>
    </lineage>
</organism>
<evidence type="ECO:0000256" key="8">
    <source>
        <dbReference type="SAM" id="MobiDB-lite"/>
    </source>
</evidence>
<keyword evidence="11" id="KW-1185">Reference proteome</keyword>
<evidence type="ECO:0000256" key="7">
    <source>
        <dbReference type="ARBA" id="ARBA00035190"/>
    </source>
</evidence>
<dbReference type="InterPro" id="IPR021757">
    <property type="entry name" value="Ribosomal_mL46_N"/>
</dbReference>
<dbReference type="CDD" id="cd04661">
    <property type="entry name" value="NUDIX_MRP_L46"/>
    <property type="match status" value="1"/>
</dbReference>
<comment type="caution">
    <text evidence="10">The sequence shown here is derived from an EMBL/GenBank/DDBJ whole genome shotgun (WGS) entry which is preliminary data.</text>
</comment>
<evidence type="ECO:0000256" key="3">
    <source>
        <dbReference type="ARBA" id="ARBA00022946"/>
    </source>
</evidence>
<accession>A0AAE0PG41</accession>
<dbReference type="Pfam" id="PF11788">
    <property type="entry name" value="MRP-L46"/>
    <property type="match status" value="1"/>
</dbReference>
<reference evidence="10" key="1">
    <citation type="journal article" date="2023" name="Mol. Phylogenet. Evol.">
        <title>Genome-scale phylogeny and comparative genomics of the fungal order Sordariales.</title>
        <authorList>
            <person name="Hensen N."/>
            <person name="Bonometti L."/>
            <person name="Westerberg I."/>
            <person name="Brannstrom I.O."/>
            <person name="Guillou S."/>
            <person name="Cros-Aarteil S."/>
            <person name="Calhoun S."/>
            <person name="Haridas S."/>
            <person name="Kuo A."/>
            <person name="Mondo S."/>
            <person name="Pangilinan J."/>
            <person name="Riley R."/>
            <person name="LaButti K."/>
            <person name="Andreopoulos B."/>
            <person name="Lipzen A."/>
            <person name="Chen C."/>
            <person name="Yan M."/>
            <person name="Daum C."/>
            <person name="Ng V."/>
            <person name="Clum A."/>
            <person name="Steindorff A."/>
            <person name="Ohm R.A."/>
            <person name="Martin F."/>
            <person name="Silar P."/>
            <person name="Natvig D.O."/>
            <person name="Lalanne C."/>
            <person name="Gautier V."/>
            <person name="Ament-Velasquez S.L."/>
            <person name="Kruys A."/>
            <person name="Hutchinson M.I."/>
            <person name="Powell A.J."/>
            <person name="Barry K."/>
            <person name="Miller A.N."/>
            <person name="Grigoriev I.V."/>
            <person name="Debuchy R."/>
            <person name="Gladieux P."/>
            <person name="Hiltunen Thoren M."/>
            <person name="Johannesson H."/>
        </authorList>
    </citation>
    <scope>NUCLEOTIDE SEQUENCE</scope>
    <source>
        <strain evidence="10">FGSC 1904</strain>
    </source>
</reference>
<comment type="similarity">
    <text evidence="2">Belongs to the mitochondrion-specific ribosomal protein mL46 family.</text>
</comment>
<dbReference type="InterPro" id="IPR040008">
    <property type="entry name" value="Ribosomal_mL46"/>
</dbReference>
<dbReference type="SUPFAM" id="SSF55811">
    <property type="entry name" value="Nudix"/>
    <property type="match status" value="1"/>
</dbReference>
<evidence type="ECO:0000256" key="6">
    <source>
        <dbReference type="ARBA" id="ARBA00023274"/>
    </source>
</evidence>
<reference evidence="10" key="2">
    <citation type="submission" date="2023-07" db="EMBL/GenBank/DDBJ databases">
        <authorList>
            <consortium name="Lawrence Berkeley National Laboratory"/>
            <person name="Haridas S."/>
            <person name="Hensen N."/>
            <person name="Bonometti L."/>
            <person name="Westerberg I."/>
            <person name="Brannstrom I.O."/>
            <person name="Guillou S."/>
            <person name="Cros-Aarteil S."/>
            <person name="Calhoun S."/>
            <person name="Kuo A."/>
            <person name="Mondo S."/>
            <person name="Pangilinan J."/>
            <person name="Riley R."/>
            <person name="LaButti K."/>
            <person name="Andreopoulos B."/>
            <person name="Lipzen A."/>
            <person name="Chen C."/>
            <person name="Yanf M."/>
            <person name="Daum C."/>
            <person name="Ng V."/>
            <person name="Clum A."/>
            <person name="Steindorff A."/>
            <person name="Ohm R."/>
            <person name="Martin F."/>
            <person name="Silar P."/>
            <person name="Natvig D."/>
            <person name="Lalanne C."/>
            <person name="Gautier V."/>
            <person name="Ament-velasquez S.L."/>
            <person name="Kruys A."/>
            <person name="Hutchinson M.I."/>
            <person name="Powell A.J."/>
            <person name="Barry K."/>
            <person name="Miller A.N."/>
            <person name="Grigoriev I.V."/>
            <person name="Debuchy R."/>
            <person name="Gladieux P."/>
            <person name="Thoren M.H."/>
            <person name="Johannesson H."/>
        </authorList>
    </citation>
    <scope>NUCLEOTIDE SEQUENCE</scope>
    <source>
        <strain evidence="10">FGSC 1904</strain>
    </source>
</reference>
<dbReference type="FunFam" id="3.90.79.10:FF:000018">
    <property type="entry name" value="39S ribosomal protein L46, mitochondrial"/>
    <property type="match status" value="1"/>
</dbReference>
<dbReference type="GO" id="GO:0003735">
    <property type="term" value="F:structural constituent of ribosome"/>
    <property type="evidence" value="ECO:0007669"/>
    <property type="project" value="InterPro"/>
</dbReference>
<dbReference type="InterPro" id="IPR015797">
    <property type="entry name" value="NUDIX_hydrolase-like_dom_sf"/>
</dbReference>
<keyword evidence="6" id="KW-0687">Ribonucleoprotein</keyword>
<dbReference type="AlphaFoldDB" id="A0AAE0PG41"/>
<evidence type="ECO:0000313" key="10">
    <source>
        <dbReference type="EMBL" id="KAK3399222.1"/>
    </source>
</evidence>
<keyword evidence="5" id="KW-0496">Mitochondrion</keyword>
<evidence type="ECO:0000313" key="11">
    <source>
        <dbReference type="Proteomes" id="UP001281003"/>
    </source>
</evidence>
<evidence type="ECO:0000259" key="9">
    <source>
        <dbReference type="Pfam" id="PF11788"/>
    </source>
</evidence>
<gene>
    <name evidence="10" type="ORF">B0T20DRAFT_194342</name>
</gene>
<dbReference type="Proteomes" id="UP001281003">
    <property type="component" value="Unassembled WGS sequence"/>
</dbReference>
<evidence type="ECO:0000256" key="5">
    <source>
        <dbReference type="ARBA" id="ARBA00023128"/>
    </source>
</evidence>